<evidence type="ECO:0000313" key="2">
    <source>
        <dbReference type="EnsemblPlants" id="ONIVA12G12310.1"/>
    </source>
</evidence>
<accession>A0A0E0JAD0</accession>
<dbReference type="EnsemblPlants" id="ONIVA12G12310.1">
    <property type="protein sequence ID" value="ONIVA12G12310.1"/>
    <property type="gene ID" value="ONIVA12G12310"/>
</dbReference>
<dbReference type="HOGENOM" id="CLU_2762128_0_0_1"/>
<evidence type="ECO:0000313" key="3">
    <source>
        <dbReference type="Proteomes" id="UP000006591"/>
    </source>
</evidence>
<keyword evidence="3" id="KW-1185">Reference proteome</keyword>
<name>A0A0E0JAD0_ORYNI</name>
<reference evidence="2" key="1">
    <citation type="submission" date="2015-04" db="UniProtKB">
        <authorList>
            <consortium name="EnsemblPlants"/>
        </authorList>
    </citation>
    <scope>IDENTIFICATION</scope>
    <source>
        <strain evidence="2">SL10</strain>
    </source>
</reference>
<sequence length="70" mass="7081">MAAVVPANFGEGGGHGERQWSKGSVVVAAARLGAAGSGSASQCEREHAERQMKLLEAQNLSANASADGEN</sequence>
<proteinExistence type="predicted"/>
<evidence type="ECO:0000256" key="1">
    <source>
        <dbReference type="SAM" id="MobiDB-lite"/>
    </source>
</evidence>
<dbReference type="AlphaFoldDB" id="A0A0E0JAD0"/>
<reference evidence="2" key="2">
    <citation type="submission" date="2018-04" db="EMBL/GenBank/DDBJ databases">
        <title>OnivRS2 (Oryza nivara Reference Sequence Version 2).</title>
        <authorList>
            <person name="Zhang J."/>
            <person name="Kudrna D."/>
            <person name="Lee S."/>
            <person name="Talag J."/>
            <person name="Rajasekar S."/>
            <person name="Welchert J."/>
            <person name="Hsing Y.-I."/>
            <person name="Wing R.A."/>
        </authorList>
    </citation>
    <scope>NUCLEOTIDE SEQUENCE [LARGE SCALE GENOMIC DNA]</scope>
    <source>
        <strain evidence="2">SL10</strain>
    </source>
</reference>
<protein>
    <submittedName>
        <fullName evidence="2">Uncharacterized protein</fullName>
    </submittedName>
</protein>
<dbReference type="Proteomes" id="UP000006591">
    <property type="component" value="Chromosome 12"/>
</dbReference>
<organism evidence="2">
    <name type="scientific">Oryza nivara</name>
    <name type="common">Indian wild rice</name>
    <name type="synonym">Oryza sativa f. spontanea</name>
    <dbReference type="NCBI Taxonomy" id="4536"/>
    <lineage>
        <taxon>Eukaryota</taxon>
        <taxon>Viridiplantae</taxon>
        <taxon>Streptophyta</taxon>
        <taxon>Embryophyta</taxon>
        <taxon>Tracheophyta</taxon>
        <taxon>Spermatophyta</taxon>
        <taxon>Magnoliopsida</taxon>
        <taxon>Liliopsida</taxon>
        <taxon>Poales</taxon>
        <taxon>Poaceae</taxon>
        <taxon>BOP clade</taxon>
        <taxon>Oryzoideae</taxon>
        <taxon>Oryzeae</taxon>
        <taxon>Oryzinae</taxon>
        <taxon>Oryza</taxon>
    </lineage>
</organism>
<dbReference type="Gramene" id="ONIVA12G12310.1">
    <property type="protein sequence ID" value="ONIVA12G12310.1"/>
    <property type="gene ID" value="ONIVA12G12310"/>
</dbReference>
<feature type="region of interest" description="Disordered" evidence="1">
    <location>
        <begin position="1"/>
        <end position="20"/>
    </location>
</feature>